<gene>
    <name evidence="6" type="ORF">NSPZN2_11277</name>
</gene>
<dbReference type="InterPro" id="IPR011006">
    <property type="entry name" value="CheY-like_superfamily"/>
</dbReference>
<proteinExistence type="predicted"/>
<dbReference type="PANTHER" id="PTHR48111:SF40">
    <property type="entry name" value="PHOSPHATE REGULON TRANSCRIPTIONAL REGULATORY PROTEIN PHOB"/>
    <property type="match status" value="1"/>
</dbReference>
<dbReference type="SUPFAM" id="SSF52172">
    <property type="entry name" value="CheY-like"/>
    <property type="match status" value="1"/>
</dbReference>
<keyword evidence="2" id="KW-0902">Two-component regulatory system</keyword>
<reference evidence="6 7" key="1">
    <citation type="submission" date="2021-02" db="EMBL/GenBank/DDBJ databases">
        <authorList>
            <person name="Han P."/>
        </authorList>
    </citation>
    <scope>NUCLEOTIDE SEQUENCE [LARGE SCALE GENOMIC DNA]</scope>
    <source>
        <strain evidence="6">Candidatus Nitrospira sp. ZN2</strain>
    </source>
</reference>
<accession>A0ABM8QS21</accession>
<dbReference type="EMBL" id="CAJNBJ010000001">
    <property type="protein sequence ID" value="CAE6712291.1"/>
    <property type="molecule type" value="Genomic_DNA"/>
</dbReference>
<dbReference type="InterPro" id="IPR001789">
    <property type="entry name" value="Sig_transdc_resp-reg_receiver"/>
</dbReference>
<name>A0ABM8QS21_9BACT</name>
<evidence type="ECO:0000259" key="5">
    <source>
        <dbReference type="PROSITE" id="PS50110"/>
    </source>
</evidence>
<evidence type="ECO:0000256" key="2">
    <source>
        <dbReference type="ARBA" id="ARBA00023012"/>
    </source>
</evidence>
<evidence type="ECO:0000313" key="6">
    <source>
        <dbReference type="EMBL" id="CAE6712291.1"/>
    </source>
</evidence>
<comment type="caution">
    <text evidence="6">The sequence shown here is derived from an EMBL/GenBank/DDBJ whole genome shotgun (WGS) entry which is preliminary data.</text>
</comment>
<dbReference type="SMART" id="SM00448">
    <property type="entry name" value="REC"/>
    <property type="match status" value="1"/>
</dbReference>
<dbReference type="RefSeq" id="WP_213041046.1">
    <property type="nucleotide sequence ID" value="NZ_CAJNBJ010000001.1"/>
</dbReference>
<evidence type="ECO:0000256" key="4">
    <source>
        <dbReference type="PROSITE-ProRule" id="PRU00169"/>
    </source>
</evidence>
<feature type="domain" description="Response regulatory" evidence="5">
    <location>
        <begin position="10"/>
        <end position="127"/>
    </location>
</feature>
<keyword evidence="3" id="KW-0238">DNA-binding</keyword>
<dbReference type="Pfam" id="PF00072">
    <property type="entry name" value="Response_reg"/>
    <property type="match status" value="1"/>
</dbReference>
<dbReference type="PANTHER" id="PTHR48111">
    <property type="entry name" value="REGULATOR OF RPOS"/>
    <property type="match status" value="1"/>
</dbReference>
<organism evidence="6 7">
    <name type="scientific">Nitrospira defluvii</name>
    <dbReference type="NCBI Taxonomy" id="330214"/>
    <lineage>
        <taxon>Bacteria</taxon>
        <taxon>Pseudomonadati</taxon>
        <taxon>Nitrospirota</taxon>
        <taxon>Nitrospiria</taxon>
        <taxon>Nitrospirales</taxon>
        <taxon>Nitrospiraceae</taxon>
        <taxon>Nitrospira</taxon>
    </lineage>
</organism>
<dbReference type="PROSITE" id="PS50110">
    <property type="entry name" value="RESPONSE_REGULATORY"/>
    <property type="match status" value="1"/>
</dbReference>
<protein>
    <submittedName>
        <fullName evidence="6">Candidate response regulator, CheY</fullName>
    </submittedName>
</protein>
<dbReference type="InterPro" id="IPR039420">
    <property type="entry name" value="WalR-like"/>
</dbReference>
<evidence type="ECO:0000256" key="1">
    <source>
        <dbReference type="ARBA" id="ARBA00022553"/>
    </source>
</evidence>
<feature type="modified residue" description="4-aspartylphosphate" evidence="4">
    <location>
        <position position="60"/>
    </location>
</feature>
<keyword evidence="1 4" id="KW-0597">Phosphoprotein</keyword>
<evidence type="ECO:0000256" key="3">
    <source>
        <dbReference type="ARBA" id="ARBA00023125"/>
    </source>
</evidence>
<dbReference type="Proteomes" id="UP000675880">
    <property type="component" value="Unassembled WGS sequence"/>
</dbReference>
<keyword evidence="7" id="KW-1185">Reference proteome</keyword>
<dbReference type="Gene3D" id="3.40.50.2300">
    <property type="match status" value="1"/>
</dbReference>
<evidence type="ECO:0000313" key="7">
    <source>
        <dbReference type="Proteomes" id="UP000675880"/>
    </source>
</evidence>
<sequence>MESPASPKPRVLMVEDEEDTASLLTFLLERASYQVIHAKDGRQAQELADTMAPPDIVLLDVMLPFLSGLQVLTYLRAREGWGTVPIVMLTADGSEHDIKRALENGANDYMVKPFNPRELTSRLKRFVSQAA</sequence>